<organism evidence="5 6">
    <name type="scientific">Paenibacillus montaniterrae</name>
    <dbReference type="NCBI Taxonomy" id="429341"/>
    <lineage>
        <taxon>Bacteria</taxon>
        <taxon>Bacillati</taxon>
        <taxon>Bacillota</taxon>
        <taxon>Bacilli</taxon>
        <taxon>Bacillales</taxon>
        <taxon>Paenibacillaceae</taxon>
        <taxon>Paenibacillus</taxon>
    </lineage>
</organism>
<dbReference type="InterPro" id="IPR006357">
    <property type="entry name" value="HAD-SF_hydro_IIA"/>
</dbReference>
<dbReference type="Pfam" id="PF13344">
    <property type="entry name" value="Hydrolase_6"/>
    <property type="match status" value="1"/>
</dbReference>
<dbReference type="PIRSF" id="PIRSF000915">
    <property type="entry name" value="PGP-type_phosphatase"/>
    <property type="match status" value="1"/>
</dbReference>
<comment type="caution">
    <text evidence="5">The sequence shown here is derived from an EMBL/GenBank/DDBJ whole genome shotgun (WGS) entry which is preliminary data.</text>
</comment>
<evidence type="ECO:0000313" key="6">
    <source>
        <dbReference type="Proteomes" id="UP000683139"/>
    </source>
</evidence>
<comment type="function">
    <text evidence="1">Catalyzes the dephosphorylation of 2-6 carbon acid sugars in vitro.</text>
</comment>
<reference evidence="5" key="1">
    <citation type="submission" date="2021-03" db="EMBL/GenBank/DDBJ databases">
        <title>Antimicrobial resistance genes in bacteria isolated from Japanese honey, and their potential for conferring macrolide and lincosamide resistance in the American foulbrood pathogen Paenibacillus larvae.</title>
        <authorList>
            <person name="Okamoto M."/>
            <person name="Kumagai M."/>
            <person name="Kanamori H."/>
            <person name="Takamatsu D."/>
        </authorList>
    </citation>
    <scope>NUCLEOTIDE SEQUENCE</scope>
    <source>
        <strain evidence="5">J40TS1</strain>
    </source>
</reference>
<dbReference type="PANTHER" id="PTHR19288:SF46">
    <property type="entry name" value="HALOACID DEHALOGENASE-LIKE HYDROLASE DOMAIN-CONTAINING PROTEIN 2"/>
    <property type="match status" value="1"/>
</dbReference>
<comment type="cofactor">
    <cofactor evidence="4">
        <name>Mg(2+)</name>
        <dbReference type="ChEBI" id="CHEBI:18420"/>
    </cofactor>
    <text evidence="4">Divalent metal ions. Mg(2+) is the most effective.</text>
</comment>
<dbReference type="RefSeq" id="WP_246563069.1">
    <property type="nucleotide sequence ID" value="NZ_BOSE01000001.1"/>
</dbReference>
<dbReference type="EMBL" id="BOSE01000001">
    <property type="protein sequence ID" value="GIP14927.1"/>
    <property type="molecule type" value="Genomic_DNA"/>
</dbReference>
<accession>A0A919YIE0</accession>
<name>A0A919YIE0_9BACL</name>
<dbReference type="Gene3D" id="3.40.50.1000">
    <property type="entry name" value="HAD superfamily/HAD-like"/>
    <property type="match status" value="2"/>
</dbReference>
<evidence type="ECO:0000256" key="1">
    <source>
        <dbReference type="PIRNR" id="PIRNR000915"/>
    </source>
</evidence>
<evidence type="ECO:0000313" key="5">
    <source>
        <dbReference type="EMBL" id="GIP14927.1"/>
    </source>
</evidence>
<proteinExistence type="inferred from homology"/>
<keyword evidence="1 4" id="KW-0479">Metal-binding</keyword>
<gene>
    <name evidence="5" type="ORF">J40TS1_05690</name>
</gene>
<dbReference type="GO" id="GO:0016791">
    <property type="term" value="F:phosphatase activity"/>
    <property type="evidence" value="ECO:0007669"/>
    <property type="project" value="TreeGrafter"/>
</dbReference>
<dbReference type="SUPFAM" id="SSF56784">
    <property type="entry name" value="HAD-like"/>
    <property type="match status" value="1"/>
</dbReference>
<feature type="binding site" evidence="4">
    <location>
        <position position="16"/>
    </location>
    <ligand>
        <name>Mg(2+)</name>
        <dbReference type="ChEBI" id="CHEBI:18420"/>
    </ligand>
</feature>
<keyword evidence="6" id="KW-1185">Reference proteome</keyword>
<feature type="binding site" evidence="4">
    <location>
        <position position="14"/>
    </location>
    <ligand>
        <name>Mg(2+)</name>
        <dbReference type="ChEBI" id="CHEBI:18420"/>
    </ligand>
</feature>
<feature type="binding site" evidence="4">
    <location>
        <position position="210"/>
    </location>
    <ligand>
        <name>Mg(2+)</name>
        <dbReference type="ChEBI" id="CHEBI:18420"/>
    </ligand>
</feature>
<protein>
    <recommendedName>
        <fullName evidence="1">Acid sugar phosphatase</fullName>
        <ecNumber evidence="1">3.1.3.-</ecNumber>
    </recommendedName>
</protein>
<dbReference type="GO" id="GO:0046872">
    <property type="term" value="F:metal ion binding"/>
    <property type="evidence" value="ECO:0007669"/>
    <property type="project" value="UniProtKB-KW"/>
</dbReference>
<dbReference type="Pfam" id="PF13242">
    <property type="entry name" value="Hydrolase_like"/>
    <property type="match status" value="1"/>
</dbReference>
<sequence length="268" mass="29365">MIALHERYKALLIDLDGTMYHGEIPIDGANLLIQSLREQQWSYRFVTNNSSATPEQVAERLTRMGIAADAADICTSAQATAYYIANNDPEAKAMVIGEHGLRQALTGQALEIVEEQPTVVVQGIDREYTYEKGKRAVQAIRAGAQFIMTNPDLLLPTSDGLIPGAGSIGAMLQAASGKQPVIIGKPSRILIQYALDQLDCDAEDALIIGDNMLTDIRSGQEAGCHTALLYTGITTPDNYSYYREQAECEPTYVYADLHELRKALNKQQ</sequence>
<dbReference type="EC" id="3.1.3.-" evidence="1"/>
<evidence type="ECO:0000256" key="4">
    <source>
        <dbReference type="PIRSR" id="PIRSR000915-3"/>
    </source>
</evidence>
<dbReference type="InterPro" id="IPR036412">
    <property type="entry name" value="HAD-like_sf"/>
</dbReference>
<feature type="binding site" evidence="3">
    <location>
        <position position="185"/>
    </location>
    <ligand>
        <name>substrate</name>
    </ligand>
</feature>
<feature type="active site" description="Nucleophile" evidence="2">
    <location>
        <position position="14"/>
    </location>
</feature>
<dbReference type="NCBIfam" id="TIGR01460">
    <property type="entry name" value="HAD-SF-IIA"/>
    <property type="match status" value="1"/>
</dbReference>
<dbReference type="InterPro" id="IPR023214">
    <property type="entry name" value="HAD_sf"/>
</dbReference>
<dbReference type="PANTHER" id="PTHR19288">
    <property type="entry name" value="4-NITROPHENYLPHOSPHATASE-RELATED"/>
    <property type="match status" value="1"/>
</dbReference>
<dbReference type="Proteomes" id="UP000683139">
    <property type="component" value="Unassembled WGS sequence"/>
</dbReference>
<comment type="similarity">
    <text evidence="1">Belongs to the HAD-like hydrolase superfamily. NagD family.</text>
</comment>
<keyword evidence="1 4" id="KW-0460">Magnesium</keyword>
<evidence type="ECO:0000256" key="3">
    <source>
        <dbReference type="PIRSR" id="PIRSR000915-2"/>
    </source>
</evidence>
<evidence type="ECO:0000256" key="2">
    <source>
        <dbReference type="PIRSR" id="PIRSR000915-1"/>
    </source>
</evidence>
<dbReference type="AlphaFoldDB" id="A0A919YIE0"/>
<feature type="active site" description="Proton donor" evidence="2">
    <location>
        <position position="16"/>
    </location>
</feature>
<dbReference type="GO" id="GO:0005737">
    <property type="term" value="C:cytoplasm"/>
    <property type="evidence" value="ECO:0007669"/>
    <property type="project" value="TreeGrafter"/>
</dbReference>